<feature type="transmembrane region" description="Helical" evidence="9">
    <location>
        <begin position="115"/>
        <end position="142"/>
    </location>
</feature>
<reference evidence="10 11" key="1">
    <citation type="submission" date="2018-11" db="EMBL/GenBank/DDBJ databases">
        <title>Rufibacter latericius sp. nov., isolated from water in Baiyang Lake.</title>
        <authorList>
            <person name="Yang Y."/>
        </authorList>
    </citation>
    <scope>NUCLEOTIDE SEQUENCE [LARGE SCALE GENOMIC DNA]</scope>
    <source>
        <strain evidence="10 11">MCC P1</strain>
    </source>
</reference>
<dbReference type="EMBL" id="RJJE01000001">
    <property type="protein sequence ID" value="RNI32907.1"/>
    <property type="molecule type" value="Genomic_DNA"/>
</dbReference>
<dbReference type="Pfam" id="PF00474">
    <property type="entry name" value="SSF"/>
    <property type="match status" value="1"/>
</dbReference>
<dbReference type="Proteomes" id="UP000271010">
    <property type="component" value="Unassembled WGS sequence"/>
</dbReference>
<dbReference type="InterPro" id="IPR001734">
    <property type="entry name" value="Na/solute_symporter"/>
</dbReference>
<feature type="transmembrane region" description="Helical" evidence="9">
    <location>
        <begin position="386"/>
        <end position="404"/>
    </location>
</feature>
<comment type="caution">
    <text evidence="10">The sequence shown here is derived from an EMBL/GenBank/DDBJ whole genome shotgun (WGS) entry which is preliminary data.</text>
</comment>
<evidence type="ECO:0000256" key="2">
    <source>
        <dbReference type="ARBA" id="ARBA00006434"/>
    </source>
</evidence>
<dbReference type="Gene3D" id="1.20.1730.10">
    <property type="entry name" value="Sodium/glucose cotransporter"/>
    <property type="match status" value="1"/>
</dbReference>
<evidence type="ECO:0000256" key="4">
    <source>
        <dbReference type="ARBA" id="ARBA00022475"/>
    </source>
</evidence>
<feature type="transmembrane region" description="Helical" evidence="9">
    <location>
        <begin position="148"/>
        <end position="165"/>
    </location>
</feature>
<keyword evidence="7 9" id="KW-0472">Membrane</keyword>
<dbReference type="GO" id="GO:0046942">
    <property type="term" value="P:carboxylic acid transport"/>
    <property type="evidence" value="ECO:0007669"/>
    <property type="project" value="UniProtKB-ARBA"/>
</dbReference>
<protein>
    <submittedName>
        <fullName evidence="10">Sodium:solute symporter</fullName>
    </submittedName>
</protein>
<accession>A0A3M9N6I2</accession>
<feature type="transmembrane region" description="Helical" evidence="9">
    <location>
        <begin position="354"/>
        <end position="374"/>
    </location>
</feature>
<feature type="transmembrane region" description="Helical" evidence="9">
    <location>
        <begin position="411"/>
        <end position="430"/>
    </location>
</feature>
<feature type="transmembrane region" description="Helical" evidence="9">
    <location>
        <begin position="177"/>
        <end position="194"/>
    </location>
</feature>
<name>A0A3M9N6I2_9BACT</name>
<dbReference type="PROSITE" id="PS50283">
    <property type="entry name" value="NA_SOLUT_SYMP_3"/>
    <property type="match status" value="1"/>
</dbReference>
<evidence type="ECO:0000256" key="6">
    <source>
        <dbReference type="ARBA" id="ARBA00022989"/>
    </source>
</evidence>
<dbReference type="CDD" id="cd11474">
    <property type="entry name" value="SLC5sbd_CHT"/>
    <property type="match status" value="1"/>
</dbReference>
<evidence type="ECO:0000256" key="5">
    <source>
        <dbReference type="ARBA" id="ARBA00022692"/>
    </source>
</evidence>
<dbReference type="PROSITE" id="PS00456">
    <property type="entry name" value="NA_SOLUT_SYMP_1"/>
    <property type="match status" value="1"/>
</dbReference>
<organism evidence="10 11">
    <name type="scientific">Rufibacter immobilis</name>
    <dbReference type="NCBI Taxonomy" id="1348778"/>
    <lineage>
        <taxon>Bacteria</taxon>
        <taxon>Pseudomonadati</taxon>
        <taxon>Bacteroidota</taxon>
        <taxon>Cytophagia</taxon>
        <taxon>Cytophagales</taxon>
        <taxon>Hymenobacteraceae</taxon>
        <taxon>Rufibacter</taxon>
    </lineage>
</organism>
<dbReference type="RefSeq" id="WP_123131106.1">
    <property type="nucleotide sequence ID" value="NZ_RJJE01000001.1"/>
</dbReference>
<keyword evidence="11" id="KW-1185">Reference proteome</keyword>
<dbReference type="AlphaFoldDB" id="A0A3M9N6I2"/>
<evidence type="ECO:0000256" key="3">
    <source>
        <dbReference type="ARBA" id="ARBA00022448"/>
    </source>
</evidence>
<dbReference type="OrthoDB" id="9789704at2"/>
<dbReference type="InterPro" id="IPR050277">
    <property type="entry name" value="Sodium:Solute_Symporter"/>
</dbReference>
<evidence type="ECO:0000256" key="1">
    <source>
        <dbReference type="ARBA" id="ARBA00004141"/>
    </source>
</evidence>
<evidence type="ECO:0000256" key="8">
    <source>
        <dbReference type="RuleBase" id="RU362091"/>
    </source>
</evidence>
<feature type="transmembrane region" description="Helical" evidence="9">
    <location>
        <begin position="260"/>
        <end position="282"/>
    </location>
</feature>
<evidence type="ECO:0000256" key="9">
    <source>
        <dbReference type="SAM" id="Phobius"/>
    </source>
</evidence>
<keyword evidence="5 9" id="KW-0812">Transmembrane</keyword>
<feature type="transmembrane region" description="Helical" evidence="9">
    <location>
        <begin position="221"/>
        <end position="239"/>
    </location>
</feature>
<evidence type="ECO:0000313" key="11">
    <source>
        <dbReference type="Proteomes" id="UP000271010"/>
    </source>
</evidence>
<dbReference type="InterPro" id="IPR038377">
    <property type="entry name" value="Na/Glc_symporter_sf"/>
</dbReference>
<feature type="transmembrane region" description="Helical" evidence="9">
    <location>
        <begin position="436"/>
        <end position="455"/>
    </location>
</feature>
<comment type="similarity">
    <text evidence="2 8">Belongs to the sodium:solute symporter (SSF) (TC 2.A.21) family.</text>
</comment>
<dbReference type="PANTHER" id="PTHR48086:SF7">
    <property type="entry name" value="SODIUM-SOLUTE SYMPORTER-RELATED"/>
    <property type="match status" value="1"/>
</dbReference>
<comment type="subcellular location">
    <subcellularLocation>
        <location evidence="1">Membrane</location>
        <topology evidence="1">Multi-pass membrane protein</topology>
    </subcellularLocation>
</comment>
<evidence type="ECO:0000313" key="10">
    <source>
        <dbReference type="EMBL" id="RNI32907.1"/>
    </source>
</evidence>
<dbReference type="PANTHER" id="PTHR48086">
    <property type="entry name" value="SODIUM/PROLINE SYMPORTER-RELATED"/>
    <property type="match status" value="1"/>
</dbReference>
<dbReference type="GO" id="GO:0005886">
    <property type="term" value="C:plasma membrane"/>
    <property type="evidence" value="ECO:0007669"/>
    <property type="project" value="TreeGrafter"/>
</dbReference>
<keyword evidence="3" id="KW-0813">Transport</keyword>
<dbReference type="GO" id="GO:0022857">
    <property type="term" value="F:transmembrane transporter activity"/>
    <property type="evidence" value="ECO:0007669"/>
    <property type="project" value="InterPro"/>
</dbReference>
<dbReference type="InterPro" id="IPR018212">
    <property type="entry name" value="Na/solute_symporter_CS"/>
</dbReference>
<gene>
    <name evidence="10" type="ORF">EFA69_00335</name>
</gene>
<proteinExistence type="inferred from homology"/>
<keyword evidence="6 9" id="KW-1133">Transmembrane helix</keyword>
<sequence>MLVFFVLLYLALNVLLGLWAARRVHNTSDFMLAGRALPLPMATAVVFATWFGSETILGASAEVAEEGLMGMVEDPLGAALCLVLVGLFFARKLYRMNLLTFGDFYRVKFGRPAEVVASVCLVVSYFGWVAAQMVALGIAFNLLLGTSLWQGVLLGSFLVVVYTYFGGMWSVSVTDYLQTIMIILGLLVVTWWVMREKPISEVTASLPASFYRITPTTGTSFTGWLNYLALWLTIGLGSIPQQDVFQRVMAAKSEKVAVSASLLAAFLYVTVALLPLVLAVYAKVLHPELATKDAQMLVPSLILGNSPMLIKVLFFGALISAIISTASGAILAPASILSENLLRPFFKKMTDQKLLALSRLSVLVVTVVSLGFALSRNNIHELVSESSALSLVSLLVPLVAGIYFRKTSAGAAILSMVLGMGVWFFCRISGTEVEPMWYGLAASALGYLLGVVWPWRAQQVLLQPNPAPEKAPVP</sequence>
<keyword evidence="4" id="KW-1003">Cell membrane</keyword>
<evidence type="ECO:0000256" key="7">
    <source>
        <dbReference type="ARBA" id="ARBA00023136"/>
    </source>
</evidence>
<feature type="transmembrane region" description="Helical" evidence="9">
    <location>
        <begin position="76"/>
        <end position="94"/>
    </location>
</feature>
<feature type="transmembrane region" description="Helical" evidence="9">
    <location>
        <begin position="308"/>
        <end position="333"/>
    </location>
</feature>